<sequence>MPDKFLTIAEVADHLQLSAQGVRSLIQSGELPAIQVGARHLWRVPESAFDEYVERQLAATRQMVAAGAARAPRGTEA</sequence>
<evidence type="ECO:0000313" key="2">
    <source>
        <dbReference type="EMBL" id="SDN06959.1"/>
    </source>
</evidence>
<reference evidence="2 5" key="1">
    <citation type="submission" date="2016-10" db="EMBL/GenBank/DDBJ databases">
        <authorList>
            <person name="de Groot N.N."/>
        </authorList>
    </citation>
    <scope>NUCLEOTIDE SEQUENCE [LARGE SCALE GENOMIC DNA]</scope>
    <source>
        <strain evidence="3">DSM 27982</strain>
        <strain evidence="2 5">KPR-7B</strain>
    </source>
</reference>
<evidence type="ECO:0000313" key="4">
    <source>
        <dbReference type="Proteomes" id="UP000198541"/>
    </source>
</evidence>
<protein>
    <submittedName>
        <fullName evidence="2">DNA binding domain-containing protein, excisionase family</fullName>
    </submittedName>
</protein>
<dbReference type="Proteomes" id="UP000198541">
    <property type="component" value="Unassembled WGS sequence"/>
</dbReference>
<dbReference type="NCBIfam" id="TIGR01764">
    <property type="entry name" value="excise"/>
    <property type="match status" value="1"/>
</dbReference>
<dbReference type="SUPFAM" id="SSF46955">
    <property type="entry name" value="Putative DNA-binding domain"/>
    <property type="match status" value="1"/>
</dbReference>
<dbReference type="InterPro" id="IPR010093">
    <property type="entry name" value="SinI_DNA-bd"/>
</dbReference>
<dbReference type="RefSeq" id="WP_092532337.1">
    <property type="nucleotide sequence ID" value="NZ_FNHU01000012.1"/>
</dbReference>
<accession>A0A1G9YCU2</accession>
<name>A0A1G9YCU2_9ACTO</name>
<evidence type="ECO:0000259" key="1">
    <source>
        <dbReference type="Pfam" id="PF12728"/>
    </source>
</evidence>
<proteinExistence type="predicted"/>
<gene>
    <name evidence="2" type="ORF">SAMN04487766_11230</name>
    <name evidence="3" type="ORF">SAMN05216355_101319</name>
</gene>
<dbReference type="GO" id="GO:0003677">
    <property type="term" value="F:DNA binding"/>
    <property type="evidence" value="ECO:0007669"/>
    <property type="project" value="InterPro"/>
</dbReference>
<dbReference type="Proteomes" id="UP000199671">
    <property type="component" value="Unassembled WGS sequence"/>
</dbReference>
<dbReference type="AlphaFoldDB" id="A0A1G9YCU2"/>
<organism evidence="2 5">
    <name type="scientific">Actinomyces ruminicola</name>
    <dbReference type="NCBI Taxonomy" id="332524"/>
    <lineage>
        <taxon>Bacteria</taxon>
        <taxon>Bacillati</taxon>
        <taxon>Actinomycetota</taxon>
        <taxon>Actinomycetes</taxon>
        <taxon>Actinomycetales</taxon>
        <taxon>Actinomycetaceae</taxon>
        <taxon>Actinomyces</taxon>
    </lineage>
</organism>
<dbReference type="InterPro" id="IPR041657">
    <property type="entry name" value="HTH_17"/>
</dbReference>
<dbReference type="STRING" id="332524.SAMN04487766_11230"/>
<dbReference type="InterPro" id="IPR009061">
    <property type="entry name" value="DNA-bd_dom_put_sf"/>
</dbReference>
<dbReference type="OrthoDB" id="5524782at2"/>
<evidence type="ECO:0000313" key="5">
    <source>
        <dbReference type="Proteomes" id="UP000199671"/>
    </source>
</evidence>
<keyword evidence="4" id="KW-1185">Reference proteome</keyword>
<dbReference type="EMBL" id="FNIM01000001">
    <property type="protein sequence ID" value="SDN22896.1"/>
    <property type="molecule type" value="Genomic_DNA"/>
</dbReference>
<reference evidence="4" key="2">
    <citation type="submission" date="2016-10" db="EMBL/GenBank/DDBJ databases">
        <authorList>
            <person name="Varghese N."/>
            <person name="Submissions S."/>
        </authorList>
    </citation>
    <scope>NUCLEOTIDE SEQUENCE [LARGE SCALE GENOMIC DNA]</scope>
    <source>
        <strain evidence="4">DSM 27982</strain>
    </source>
</reference>
<dbReference type="Pfam" id="PF12728">
    <property type="entry name" value="HTH_17"/>
    <property type="match status" value="1"/>
</dbReference>
<feature type="domain" description="Helix-turn-helix" evidence="1">
    <location>
        <begin position="5"/>
        <end position="56"/>
    </location>
</feature>
<dbReference type="EMBL" id="FNHU01000012">
    <property type="protein sequence ID" value="SDN06959.1"/>
    <property type="molecule type" value="Genomic_DNA"/>
</dbReference>
<evidence type="ECO:0000313" key="3">
    <source>
        <dbReference type="EMBL" id="SDN22896.1"/>
    </source>
</evidence>